<accession>A0A3M7PBQ7</accession>
<dbReference type="EMBL" id="REGN01012179">
    <property type="protein sequence ID" value="RMZ96453.1"/>
    <property type="molecule type" value="Genomic_DNA"/>
</dbReference>
<organism evidence="1 2">
    <name type="scientific">Brachionus plicatilis</name>
    <name type="common">Marine rotifer</name>
    <name type="synonym">Brachionus muelleri</name>
    <dbReference type="NCBI Taxonomy" id="10195"/>
    <lineage>
        <taxon>Eukaryota</taxon>
        <taxon>Metazoa</taxon>
        <taxon>Spiralia</taxon>
        <taxon>Gnathifera</taxon>
        <taxon>Rotifera</taxon>
        <taxon>Eurotatoria</taxon>
        <taxon>Monogononta</taxon>
        <taxon>Pseudotrocha</taxon>
        <taxon>Ploima</taxon>
        <taxon>Brachionidae</taxon>
        <taxon>Brachionus</taxon>
    </lineage>
</organism>
<comment type="caution">
    <text evidence="1">The sequence shown here is derived from an EMBL/GenBank/DDBJ whole genome shotgun (WGS) entry which is preliminary data.</text>
</comment>
<keyword evidence="2" id="KW-1185">Reference proteome</keyword>
<proteinExistence type="predicted"/>
<dbReference type="AlphaFoldDB" id="A0A3M7PBQ7"/>
<evidence type="ECO:0000313" key="2">
    <source>
        <dbReference type="Proteomes" id="UP000276133"/>
    </source>
</evidence>
<dbReference type="Proteomes" id="UP000276133">
    <property type="component" value="Unassembled WGS sequence"/>
</dbReference>
<evidence type="ECO:0000313" key="1">
    <source>
        <dbReference type="EMBL" id="RMZ96453.1"/>
    </source>
</evidence>
<gene>
    <name evidence="1" type="ORF">BpHYR1_041865</name>
</gene>
<name>A0A3M7PBQ7_BRAPC</name>
<sequence>MNEKLKSRYPKKFMYDDDMMHWSRIKYTSNRVFEGRRVVLAKCYPKYKPLIQLGAKNFAYKFV</sequence>
<reference evidence="1 2" key="1">
    <citation type="journal article" date="2018" name="Sci. Rep.">
        <title>Genomic signatures of local adaptation to the degree of environmental predictability in rotifers.</title>
        <authorList>
            <person name="Franch-Gras L."/>
            <person name="Hahn C."/>
            <person name="Garcia-Roger E.M."/>
            <person name="Carmona M.J."/>
            <person name="Serra M."/>
            <person name="Gomez A."/>
        </authorList>
    </citation>
    <scope>NUCLEOTIDE SEQUENCE [LARGE SCALE GENOMIC DNA]</scope>
    <source>
        <strain evidence="1">HYR1</strain>
    </source>
</reference>
<protein>
    <submittedName>
        <fullName evidence="1">Uncharacterized protein</fullName>
    </submittedName>
</protein>